<keyword evidence="1" id="KW-0175">Coiled coil</keyword>
<keyword evidence="2" id="KW-0732">Signal</keyword>
<dbReference type="RefSeq" id="WP_136946530.1">
    <property type="nucleotide sequence ID" value="NZ_SWFM01000002.1"/>
</dbReference>
<reference evidence="3 4" key="1">
    <citation type="submission" date="2019-04" db="EMBL/GenBank/DDBJ databases">
        <title>Genome sequence of Bacillus hwajinpoensis strain Y2.</title>
        <authorList>
            <person name="Fair J.L."/>
            <person name="Maclea K.S."/>
        </authorList>
    </citation>
    <scope>NUCLEOTIDE SEQUENCE [LARGE SCALE GENOMIC DNA]</scope>
    <source>
        <strain evidence="3 4">Y2</strain>
    </source>
</reference>
<feature type="signal peptide" evidence="2">
    <location>
        <begin position="1"/>
        <end position="24"/>
    </location>
</feature>
<proteinExistence type="predicted"/>
<evidence type="ECO:0000313" key="3">
    <source>
        <dbReference type="EMBL" id="TKD70449.1"/>
    </source>
</evidence>
<organism evidence="3 4">
    <name type="scientific">Guptibacillus hwajinpoensis</name>
    <dbReference type="NCBI Taxonomy" id="208199"/>
    <lineage>
        <taxon>Bacteria</taxon>
        <taxon>Bacillati</taxon>
        <taxon>Bacillota</taxon>
        <taxon>Bacilli</taxon>
        <taxon>Bacillales</taxon>
        <taxon>Guptibacillaceae</taxon>
        <taxon>Guptibacillus</taxon>
    </lineage>
</organism>
<dbReference type="AlphaFoldDB" id="A0A4U1MGQ1"/>
<gene>
    <name evidence="3" type="ORF">FBF83_07385</name>
</gene>
<evidence type="ECO:0000256" key="1">
    <source>
        <dbReference type="SAM" id="Coils"/>
    </source>
</evidence>
<evidence type="ECO:0000313" key="4">
    <source>
        <dbReference type="Proteomes" id="UP000310541"/>
    </source>
</evidence>
<dbReference type="OrthoDB" id="2861041at2"/>
<protein>
    <recommendedName>
        <fullName evidence="5">DUF3450 domain-containing protein</fullName>
    </recommendedName>
</protein>
<accession>A0A4U1MGQ1</accession>
<dbReference type="EMBL" id="SWFM01000002">
    <property type="protein sequence ID" value="TKD70449.1"/>
    <property type="molecule type" value="Genomic_DNA"/>
</dbReference>
<name>A0A4U1MGQ1_9BACL</name>
<evidence type="ECO:0000256" key="2">
    <source>
        <dbReference type="SAM" id="SignalP"/>
    </source>
</evidence>
<dbReference type="Proteomes" id="UP000310541">
    <property type="component" value="Unassembled WGS sequence"/>
</dbReference>
<sequence length="160" mass="18051">MKKLIVALFSVMALFMFMGTGAFAAESTNDEILHKIDETNVKIEEEIQSAQEEGDDLLAKLSHETAKLDAKVEEARQDGESEEELAELENEVKTKKAELTSKYNEELDKLIGDLIERTNKMTADMIEEAAEEGIEAECSWVYVQIADRWVWVDPIKIIGP</sequence>
<feature type="chain" id="PRO_5020588933" description="DUF3450 domain-containing protein" evidence="2">
    <location>
        <begin position="25"/>
        <end position="160"/>
    </location>
</feature>
<feature type="coiled-coil region" evidence="1">
    <location>
        <begin position="33"/>
        <end position="105"/>
    </location>
</feature>
<evidence type="ECO:0008006" key="5">
    <source>
        <dbReference type="Google" id="ProtNLM"/>
    </source>
</evidence>
<comment type="caution">
    <text evidence="3">The sequence shown here is derived from an EMBL/GenBank/DDBJ whole genome shotgun (WGS) entry which is preliminary data.</text>
</comment>